<name>A0A2T5MD92_9GAMM</name>
<evidence type="ECO:0000313" key="2">
    <source>
        <dbReference type="EMBL" id="PTU30544.1"/>
    </source>
</evidence>
<dbReference type="InterPro" id="IPR036513">
    <property type="entry name" value="STAS_dom_sf"/>
</dbReference>
<dbReference type="SUPFAM" id="SSF52091">
    <property type="entry name" value="SpoIIaa-like"/>
    <property type="match status" value="1"/>
</dbReference>
<protein>
    <recommendedName>
        <fullName evidence="1">STAS domain-containing protein</fullName>
    </recommendedName>
</protein>
<sequence>MLPSPLHAESITRKGVGDRLHRYSEESAAMKKKSKSESAAGISLVKESGNSAESSLVIKLPAELGIEEAGGLRQMLAKDVADERVVTLDASEIQRIHAAALQLFCMFCKDRRKAGRDVSWREPSVALRGAAALLGATTLLSLGMEPEAA</sequence>
<evidence type="ECO:0000313" key="3">
    <source>
        <dbReference type="Proteomes" id="UP000244248"/>
    </source>
</evidence>
<gene>
    <name evidence="2" type="ORF">CJD38_13625</name>
</gene>
<dbReference type="InterPro" id="IPR002645">
    <property type="entry name" value="STAS_dom"/>
</dbReference>
<proteinExistence type="predicted"/>
<dbReference type="AlphaFoldDB" id="A0A2T5MD92"/>
<dbReference type="EMBL" id="QANS01000005">
    <property type="protein sequence ID" value="PTU30544.1"/>
    <property type="molecule type" value="Genomic_DNA"/>
</dbReference>
<dbReference type="Pfam" id="PF13466">
    <property type="entry name" value="STAS_2"/>
    <property type="match status" value="1"/>
</dbReference>
<reference evidence="2 3" key="1">
    <citation type="submission" date="2018-04" db="EMBL/GenBank/DDBJ databases">
        <title>Novel species isolated from glacier.</title>
        <authorList>
            <person name="Liu Q."/>
            <person name="Xin Y.-H."/>
        </authorList>
    </citation>
    <scope>NUCLEOTIDE SEQUENCE [LARGE SCALE GENOMIC DNA]</scope>
    <source>
        <strain evidence="2 3">GT1R17</strain>
    </source>
</reference>
<dbReference type="PROSITE" id="PS50801">
    <property type="entry name" value="STAS"/>
    <property type="match status" value="1"/>
</dbReference>
<organism evidence="2 3">
    <name type="scientific">Stenotrophobium rhamnosiphilum</name>
    <dbReference type="NCBI Taxonomy" id="2029166"/>
    <lineage>
        <taxon>Bacteria</taxon>
        <taxon>Pseudomonadati</taxon>
        <taxon>Pseudomonadota</taxon>
        <taxon>Gammaproteobacteria</taxon>
        <taxon>Nevskiales</taxon>
        <taxon>Nevskiaceae</taxon>
        <taxon>Stenotrophobium</taxon>
    </lineage>
</organism>
<accession>A0A2T5MD92</accession>
<feature type="domain" description="STAS" evidence="1">
    <location>
        <begin position="45"/>
        <end position="118"/>
    </location>
</feature>
<dbReference type="Gene3D" id="3.30.750.24">
    <property type="entry name" value="STAS domain"/>
    <property type="match status" value="1"/>
</dbReference>
<dbReference type="InterPro" id="IPR058548">
    <property type="entry name" value="MlaB-like_STAS"/>
</dbReference>
<dbReference type="Proteomes" id="UP000244248">
    <property type="component" value="Unassembled WGS sequence"/>
</dbReference>
<keyword evidence="3" id="KW-1185">Reference proteome</keyword>
<evidence type="ECO:0000259" key="1">
    <source>
        <dbReference type="PROSITE" id="PS50801"/>
    </source>
</evidence>
<comment type="caution">
    <text evidence="2">The sequence shown here is derived from an EMBL/GenBank/DDBJ whole genome shotgun (WGS) entry which is preliminary data.</text>
</comment>